<feature type="region of interest" description="Disordered" evidence="1">
    <location>
        <begin position="843"/>
        <end position="908"/>
    </location>
</feature>
<organism evidence="2 3">
    <name type="scientific">Linnemannia gamsii</name>
    <dbReference type="NCBI Taxonomy" id="64522"/>
    <lineage>
        <taxon>Eukaryota</taxon>
        <taxon>Fungi</taxon>
        <taxon>Fungi incertae sedis</taxon>
        <taxon>Mucoromycota</taxon>
        <taxon>Mortierellomycotina</taxon>
        <taxon>Mortierellomycetes</taxon>
        <taxon>Mortierellales</taxon>
        <taxon>Mortierellaceae</taxon>
        <taxon>Linnemannia</taxon>
    </lineage>
</organism>
<feature type="compositionally biased region" description="Low complexity" evidence="1">
    <location>
        <begin position="70"/>
        <end position="106"/>
    </location>
</feature>
<feature type="region of interest" description="Disordered" evidence="1">
    <location>
        <begin position="271"/>
        <end position="333"/>
    </location>
</feature>
<evidence type="ECO:0000313" key="2">
    <source>
        <dbReference type="EMBL" id="KAG0304388.1"/>
    </source>
</evidence>
<gene>
    <name evidence="2" type="ORF">BGZ97_001522</name>
</gene>
<feature type="compositionally biased region" description="Low complexity" evidence="1">
    <location>
        <begin position="456"/>
        <end position="475"/>
    </location>
</feature>
<feature type="compositionally biased region" description="Low complexity" evidence="1">
    <location>
        <begin position="1113"/>
        <end position="1127"/>
    </location>
</feature>
<evidence type="ECO:0000313" key="3">
    <source>
        <dbReference type="Proteomes" id="UP000823405"/>
    </source>
</evidence>
<feature type="compositionally biased region" description="Basic and acidic residues" evidence="1">
    <location>
        <begin position="997"/>
        <end position="1007"/>
    </location>
</feature>
<feature type="compositionally biased region" description="Low complexity" evidence="1">
    <location>
        <begin position="843"/>
        <end position="855"/>
    </location>
</feature>
<feature type="compositionally biased region" description="Polar residues" evidence="1">
    <location>
        <begin position="512"/>
        <end position="526"/>
    </location>
</feature>
<dbReference type="Proteomes" id="UP000823405">
    <property type="component" value="Unassembled WGS sequence"/>
</dbReference>
<feature type="compositionally biased region" description="Polar residues" evidence="1">
    <location>
        <begin position="1161"/>
        <end position="1203"/>
    </location>
</feature>
<feature type="compositionally biased region" description="Polar residues" evidence="1">
    <location>
        <begin position="271"/>
        <end position="294"/>
    </location>
</feature>
<feature type="compositionally biased region" description="Low complexity" evidence="1">
    <location>
        <begin position="1048"/>
        <end position="1061"/>
    </location>
</feature>
<feature type="compositionally biased region" description="Low complexity" evidence="1">
    <location>
        <begin position="977"/>
        <end position="996"/>
    </location>
</feature>
<name>A0A9P6QWI8_9FUNG</name>
<feature type="region of interest" description="Disordered" evidence="1">
    <location>
        <begin position="70"/>
        <end position="157"/>
    </location>
</feature>
<feature type="compositionally biased region" description="Polar residues" evidence="1">
    <location>
        <begin position="1397"/>
        <end position="1406"/>
    </location>
</feature>
<proteinExistence type="predicted"/>
<dbReference type="GO" id="GO:0000987">
    <property type="term" value="F:cis-regulatory region sequence-specific DNA binding"/>
    <property type="evidence" value="ECO:0007669"/>
    <property type="project" value="TreeGrafter"/>
</dbReference>
<comment type="caution">
    <text evidence="2">The sequence shown here is derived from an EMBL/GenBank/DDBJ whole genome shotgun (WGS) entry which is preliminary data.</text>
</comment>
<feature type="region of interest" description="Disordered" evidence="1">
    <location>
        <begin position="1266"/>
        <end position="1336"/>
    </location>
</feature>
<keyword evidence="3" id="KW-1185">Reference proteome</keyword>
<feature type="region of interest" description="Disordered" evidence="1">
    <location>
        <begin position="398"/>
        <end position="620"/>
    </location>
</feature>
<feature type="region of interest" description="Disordered" evidence="1">
    <location>
        <begin position="1351"/>
        <end position="1415"/>
    </location>
</feature>
<protein>
    <submittedName>
        <fullName evidence="2">Uncharacterized protein</fullName>
    </submittedName>
</protein>
<sequence length="1488" mass="160526">MNYTLSSSFNYTPDVVDFEAMNITDMFPEQSSFSFDLSNSYSDSISGIPLAQQALWDDGQLTLPNSSRVFNSSSLSSSVNSSINYGHPQQQQQQQQSQHLRVPSSSHHGRHHPHPLSQQYQGSPLRGDDGYLGGSQDDEDDGGGYDVHGDESSGHLAWMDDTKDQQGMMLHYNDQERRDEQHLQFLQDIGAGSLSRGDSISLFDELNDASELSCDLFKEQIDIDETRDQSRLPFEHTFSTHSQFNNAGGHLENEIFDREFMASLNAPATSSFSPMGSSNFNNNTQSNIRRNPNNILDGLHNIPAPVLDHDDSIDLGQRKHGSRYDGSERSGTGETYQKALKSFFDSLKVADPIKTPHKFAPQPLPILWNEPKIRSKNLPSFNLADYRDIAKATMPLDRPTTLTPFKSTTSTANNATNDATTFKSTTPLSAATGLSNRLNGANNRDSFSSSPTNTHSMPNSAHSSPLSSISTSPPSAGIRSKMSLADPKTPTATTYTSKLAYPPTHQDKEPGSPQQNQQQLSPTTSEQHVRSKRRSTILNPHLAFDPTIPPSERAAMEEEEVTTPTTPRGTLERRSTLQQAVRPRFSALEDQKSDDDTGANGQQSQQQQGTMGKAMGGLRGPVVRKRRSLHQDMFTNDDGQGANLKQTDQEQQQHHPKEDFADDAHDQQQQQQPQQDEALNRRGSRPSSMNILPESLTSVNNHAFHQETAKVERVERARRLSDEERHSENSGHHVVAPSSPSAASATPANSRIPAALTLGRAAGARFGRSGSGGAGSLAQMSPTTPTAANPYGSLNGRTATGAAVAASAIAGGAGGRLANGAPHRLSLTGTTAAFARQQLDDVAAAASPSTPTQSQYLPKLSQPATSTLSRNGTRSSPPTSAGLRRPGLASHQQEYNGGGGGSALSSPTEQYDDYYRAEKEFQMQQQQQQQPPARSSYLRQQQQKQQQHQDQEPERHDNHDEEQQQFRHIPTTPMKSSRAQLPPAPLSPLDQQQQQQREQREQRDQKHLQRLRIQQQALEEVYGHGSGYGSTYPDDQGGFIDDHHRHLPQQQQQQQPRYQPQLSPRHQRDDHYRSSMLASPPSPLPPSPRDYLSTIATTPKASSSQHHQQSRYSPPMLSSALPSLGSSMNLPPRTSEHYRRQSKDGYSLLSAPRISPPLSALPTSTRTPMGSSQLANPRRSLSQGLSGASTLPSRRLSTASNVGNDGLGSGSSNIGLHGRSVSSGSSLQRSNTYTAQTLPTAGGRSVGAAGGSAMLSAYSDGTLPSVAGSRRPLSSMMSNGGGGGLPQASRRSASDSLGGNVRASTNNNSEYARVFNPNPPPSRSSIPSATSGGNHYQQDLYTYRPEVPLRQSSLGAGGGMASGIGSSGGHLNSRSSMASLRSNSSNSLQGHTGGSGSMSSASQLRRATSMHVAAGGGGGPNGLGIGMGGGGIGGNGSLGRAGGVMSAAAATSRQSYQAQQQHPHHQMSQQMQMPQQRYQRTSMYSHRP</sequence>
<feature type="compositionally biased region" description="Basic and acidic residues" evidence="1">
    <location>
        <begin position="647"/>
        <end position="666"/>
    </location>
</feature>
<feature type="compositionally biased region" description="Low complexity" evidence="1">
    <location>
        <begin position="399"/>
        <end position="421"/>
    </location>
</feature>
<feature type="region of interest" description="Disordered" evidence="1">
    <location>
        <begin position="1445"/>
        <end position="1488"/>
    </location>
</feature>
<feature type="compositionally biased region" description="Polar residues" evidence="1">
    <location>
        <begin position="422"/>
        <end position="455"/>
    </location>
</feature>
<feature type="region of interest" description="Disordered" evidence="1">
    <location>
        <begin position="920"/>
        <end position="1009"/>
    </location>
</feature>
<dbReference type="PANTHER" id="PTHR14596">
    <property type="entry name" value="ZINC FINGER PROTEIN"/>
    <property type="match status" value="1"/>
</dbReference>
<feature type="compositionally biased region" description="Low complexity" evidence="1">
    <location>
        <begin position="1447"/>
        <end position="1481"/>
    </location>
</feature>
<feature type="compositionally biased region" description="Basic and acidic residues" evidence="1">
    <location>
        <begin position="1134"/>
        <end position="1143"/>
    </location>
</feature>
<feature type="compositionally biased region" description="Polar residues" evidence="1">
    <location>
        <begin position="862"/>
        <end position="879"/>
    </location>
</feature>
<feature type="compositionally biased region" description="Gly residues" evidence="1">
    <location>
        <begin position="1355"/>
        <end position="1368"/>
    </location>
</feature>
<feature type="region of interest" description="Disordered" evidence="1">
    <location>
        <begin position="1024"/>
        <end position="1247"/>
    </location>
</feature>
<feature type="compositionally biased region" description="Low complexity" evidence="1">
    <location>
        <begin position="1215"/>
        <end position="1230"/>
    </location>
</feature>
<dbReference type="GO" id="GO:0042594">
    <property type="term" value="P:response to starvation"/>
    <property type="evidence" value="ECO:0007669"/>
    <property type="project" value="TreeGrafter"/>
</dbReference>
<dbReference type="OrthoDB" id="2428566at2759"/>
<evidence type="ECO:0000256" key="1">
    <source>
        <dbReference type="SAM" id="MobiDB-lite"/>
    </source>
</evidence>
<dbReference type="PANTHER" id="PTHR14596:SF72">
    <property type="entry name" value="ZINC FINGER PROTEIN MSN2-RELATED"/>
    <property type="match status" value="1"/>
</dbReference>
<reference evidence="2" key="1">
    <citation type="journal article" date="2020" name="Fungal Divers.">
        <title>Resolving the Mortierellaceae phylogeny through synthesis of multi-gene phylogenetics and phylogenomics.</title>
        <authorList>
            <person name="Vandepol N."/>
            <person name="Liber J."/>
            <person name="Desiro A."/>
            <person name="Na H."/>
            <person name="Kennedy M."/>
            <person name="Barry K."/>
            <person name="Grigoriev I.V."/>
            <person name="Miller A.N."/>
            <person name="O'Donnell K."/>
            <person name="Stajich J.E."/>
            <person name="Bonito G."/>
        </authorList>
    </citation>
    <scope>NUCLEOTIDE SEQUENCE</scope>
    <source>
        <strain evidence="2">NVP60</strain>
    </source>
</reference>
<accession>A0A9P6QWI8</accession>
<feature type="compositionally biased region" description="Polar residues" evidence="1">
    <location>
        <begin position="633"/>
        <end position="646"/>
    </location>
</feature>
<dbReference type="EMBL" id="JAAAIN010001313">
    <property type="protein sequence ID" value="KAG0304388.1"/>
    <property type="molecule type" value="Genomic_DNA"/>
</dbReference>
<feature type="region of interest" description="Disordered" evidence="1">
    <location>
        <begin position="770"/>
        <end position="793"/>
    </location>
</feature>
<feature type="compositionally biased region" description="Polar residues" evidence="1">
    <location>
        <begin position="685"/>
        <end position="703"/>
    </location>
</feature>
<dbReference type="GO" id="GO:0005634">
    <property type="term" value="C:nucleus"/>
    <property type="evidence" value="ECO:0007669"/>
    <property type="project" value="TreeGrafter"/>
</dbReference>
<feature type="compositionally biased region" description="Basic and acidic residues" evidence="1">
    <location>
        <begin position="147"/>
        <end position="157"/>
    </location>
</feature>
<feature type="region of interest" description="Disordered" evidence="1">
    <location>
        <begin position="633"/>
        <end position="748"/>
    </location>
</feature>
<feature type="compositionally biased region" description="Polar residues" evidence="1">
    <location>
        <begin position="1289"/>
        <end position="1310"/>
    </location>
</feature>
<feature type="compositionally biased region" description="Low complexity" evidence="1">
    <location>
        <begin position="1369"/>
        <end position="1388"/>
    </location>
</feature>
<feature type="compositionally biased region" description="Low complexity" evidence="1">
    <location>
        <begin position="736"/>
        <end position="748"/>
    </location>
</feature>
<feature type="compositionally biased region" description="Basic and acidic residues" evidence="1">
    <location>
        <begin position="947"/>
        <end position="965"/>
    </location>
</feature>
<feature type="compositionally biased region" description="Basic and acidic residues" evidence="1">
    <location>
        <begin position="704"/>
        <end position="731"/>
    </location>
</feature>
<dbReference type="GO" id="GO:0000981">
    <property type="term" value="F:DNA-binding transcription factor activity, RNA polymerase II-specific"/>
    <property type="evidence" value="ECO:0007669"/>
    <property type="project" value="TreeGrafter"/>
</dbReference>